<keyword evidence="3" id="KW-1185">Reference proteome</keyword>
<protein>
    <submittedName>
        <fullName evidence="2">Uncharacterized protein</fullName>
    </submittedName>
</protein>
<evidence type="ECO:0000313" key="2">
    <source>
        <dbReference type="EMBL" id="CAL1699369.1"/>
    </source>
</evidence>
<gene>
    <name evidence="2" type="ORF">GFSPODELE1_LOCUS2636</name>
</gene>
<sequence>MAGMDPAEPVVSSTKVSIGVQAPPDDPPPASRGKHPPLVAENRRLMMYGYCVSVSWIRYYAREHGWLTPSGGADDTKVFIDLTKKLGRWDHIMAPSVCVYRKPTMNGQPKSALCLNSVKDRQSFQLAFIFGSGTNRTVADMEDALNPSRIQTLKEVMRMEREPLWYYLTQREHHDQPWLPDNDEEEAPAK</sequence>
<dbReference type="EMBL" id="OZ037954">
    <property type="protein sequence ID" value="CAL1699369.1"/>
    <property type="molecule type" value="Genomic_DNA"/>
</dbReference>
<evidence type="ECO:0000256" key="1">
    <source>
        <dbReference type="SAM" id="MobiDB-lite"/>
    </source>
</evidence>
<organism evidence="2 3">
    <name type="scientific">Somion occarium</name>
    <dbReference type="NCBI Taxonomy" id="3059160"/>
    <lineage>
        <taxon>Eukaryota</taxon>
        <taxon>Fungi</taxon>
        <taxon>Dikarya</taxon>
        <taxon>Basidiomycota</taxon>
        <taxon>Agaricomycotina</taxon>
        <taxon>Agaricomycetes</taxon>
        <taxon>Polyporales</taxon>
        <taxon>Cerrenaceae</taxon>
        <taxon>Somion</taxon>
    </lineage>
</organism>
<name>A0ABP1CXZ4_9APHY</name>
<proteinExistence type="predicted"/>
<evidence type="ECO:0000313" key="3">
    <source>
        <dbReference type="Proteomes" id="UP001497453"/>
    </source>
</evidence>
<dbReference type="Proteomes" id="UP001497453">
    <property type="component" value="Chromosome 11"/>
</dbReference>
<feature type="region of interest" description="Disordered" evidence="1">
    <location>
        <begin position="1"/>
        <end position="37"/>
    </location>
</feature>
<accession>A0ABP1CXZ4</accession>
<reference evidence="3" key="1">
    <citation type="submission" date="2024-04" db="EMBL/GenBank/DDBJ databases">
        <authorList>
            <person name="Shaw F."/>
            <person name="Minotto A."/>
        </authorList>
    </citation>
    <scope>NUCLEOTIDE SEQUENCE [LARGE SCALE GENOMIC DNA]</scope>
</reference>